<dbReference type="GeneID" id="10228681"/>
<reference evidence="1 2" key="1">
    <citation type="journal article" date="2011" name="MBio">
        <title>Evidence of a dominant lineage of Vibrio cholerae-specific lytic bacteriophages shed by cholera patients over a 10-year period in Dhaka, Bangladesh.</title>
        <authorList>
            <person name="Seed K.D."/>
            <person name="Bodi K.L."/>
            <person name="Kropinski A.M."/>
            <person name="Ackermann H.W."/>
            <person name="Calderwood S.B."/>
            <person name="Qadri F."/>
            <person name="Camilli A."/>
        </authorList>
    </citation>
    <scope>NUCLEOTIDE SEQUENCE [LARGE SCALE GENOMIC DNA]</scope>
</reference>
<dbReference type="Proteomes" id="UP000007502">
    <property type="component" value="Segment"/>
</dbReference>
<dbReference type="EMBL" id="HQ641347">
    <property type="protein sequence ID" value="ADX88018.1"/>
    <property type="molecule type" value="Genomic_DNA"/>
</dbReference>
<dbReference type="RefSeq" id="YP_004251143.1">
    <property type="nucleotide sequence ID" value="NC_015157.1"/>
</dbReference>
<keyword evidence="2" id="KW-1185">Reference proteome</keyword>
<protein>
    <submittedName>
        <fullName evidence="1">Uncharacterized protein ORF200</fullName>
    </submittedName>
</protein>
<accession>F1D1M4</accession>
<sequence length="170" mass="19505">MAGLSNYTAEVITQTMASVTEHLVHEIAHSEPNKFIDENGCILLWEVLHYLGFHVGKVEKDITRSDRTTLPDGYFMTKNVIFEPQQIVRDLNNPHMTYKCGVYKGKLRQIPTGRVSGKRKITTPHKMQGLYDKYGTLQAKDIYKYVPKYTMVNILEVGNDYDLKSSKECD</sequence>
<gene>
    <name evidence="1" type="primary">ORF200</name>
</gene>
<proteinExistence type="predicted"/>
<evidence type="ECO:0000313" key="2">
    <source>
        <dbReference type="Proteomes" id="UP000007502"/>
    </source>
</evidence>
<name>F1D1M4_9CAUD</name>
<evidence type="ECO:0000313" key="1">
    <source>
        <dbReference type="EMBL" id="ADX88018.1"/>
    </source>
</evidence>
<organism evidence="1 2">
    <name type="scientific">Vibrio phage ICP1</name>
    <dbReference type="NCBI Taxonomy" id="979525"/>
    <lineage>
        <taxon>Viruses</taxon>
        <taxon>Duplodnaviria</taxon>
        <taxon>Heunggongvirae</taxon>
        <taxon>Uroviricota</taxon>
        <taxon>Caudoviricetes</taxon>
        <taxon>Mohonavirus</taxon>
        <taxon>Mohonavirus ICP1</taxon>
    </lineage>
</organism>
<dbReference type="KEGG" id="vg:10228681"/>